<organism evidence="2 3">
    <name type="scientific">Colocasia esculenta</name>
    <name type="common">Wild taro</name>
    <name type="synonym">Arum esculentum</name>
    <dbReference type="NCBI Taxonomy" id="4460"/>
    <lineage>
        <taxon>Eukaryota</taxon>
        <taxon>Viridiplantae</taxon>
        <taxon>Streptophyta</taxon>
        <taxon>Embryophyta</taxon>
        <taxon>Tracheophyta</taxon>
        <taxon>Spermatophyta</taxon>
        <taxon>Magnoliopsida</taxon>
        <taxon>Liliopsida</taxon>
        <taxon>Araceae</taxon>
        <taxon>Aroideae</taxon>
        <taxon>Colocasieae</taxon>
        <taxon>Colocasia</taxon>
    </lineage>
</organism>
<reference evidence="2" key="1">
    <citation type="submission" date="2017-07" db="EMBL/GenBank/DDBJ databases">
        <title>Taro Niue Genome Assembly and Annotation.</title>
        <authorList>
            <person name="Atibalentja N."/>
            <person name="Keating K."/>
            <person name="Fields C.J."/>
        </authorList>
    </citation>
    <scope>NUCLEOTIDE SEQUENCE</scope>
    <source>
        <strain evidence="2">Niue_2</strain>
        <tissue evidence="2">Leaf</tissue>
    </source>
</reference>
<protein>
    <submittedName>
        <fullName evidence="2">Uncharacterized protein</fullName>
    </submittedName>
</protein>
<name>A0A843VJN4_COLES</name>
<feature type="region of interest" description="Disordered" evidence="1">
    <location>
        <begin position="45"/>
        <end position="72"/>
    </location>
</feature>
<dbReference type="AlphaFoldDB" id="A0A843VJN4"/>
<evidence type="ECO:0000256" key="1">
    <source>
        <dbReference type="SAM" id="MobiDB-lite"/>
    </source>
</evidence>
<gene>
    <name evidence="2" type="ORF">Taro_029725</name>
</gene>
<sequence>MAIFLGIFGRLRMRLWGGQHIDGEVFVRAHLPSYAPPVSSFGPSWSINAEQSNEEERPSGPLSEDLTGPLGPKVVEDVHMANPVMAVVSGPPGPAEDALGPSGHDSVAARAEEPAIVSHLVVYEVCKHRRKCLAKTVFLSRAHIPLCFIFSPRSSK</sequence>
<comment type="caution">
    <text evidence="2">The sequence shown here is derived from an EMBL/GenBank/DDBJ whole genome shotgun (WGS) entry which is preliminary data.</text>
</comment>
<evidence type="ECO:0000313" key="3">
    <source>
        <dbReference type="Proteomes" id="UP000652761"/>
    </source>
</evidence>
<accession>A0A843VJN4</accession>
<keyword evidence="3" id="KW-1185">Reference proteome</keyword>
<dbReference type="EMBL" id="NMUH01001995">
    <property type="protein sequence ID" value="MQL97041.1"/>
    <property type="molecule type" value="Genomic_DNA"/>
</dbReference>
<dbReference type="Proteomes" id="UP000652761">
    <property type="component" value="Unassembled WGS sequence"/>
</dbReference>
<proteinExistence type="predicted"/>
<evidence type="ECO:0000313" key="2">
    <source>
        <dbReference type="EMBL" id="MQL97041.1"/>
    </source>
</evidence>